<protein>
    <recommendedName>
        <fullName evidence="11">Four-carbon acid sugar kinase family protein</fullName>
    </recommendedName>
</protein>
<dbReference type="STRING" id="363870.NG54_10160"/>
<dbReference type="GO" id="GO:0016301">
    <property type="term" value="F:kinase activity"/>
    <property type="evidence" value="ECO:0007669"/>
    <property type="project" value="UniProtKB-KW"/>
</dbReference>
<evidence type="ECO:0000259" key="7">
    <source>
        <dbReference type="Pfam" id="PF07005"/>
    </source>
</evidence>
<evidence type="ECO:0000256" key="3">
    <source>
        <dbReference type="ARBA" id="ARBA00022741"/>
    </source>
</evidence>
<keyword evidence="5" id="KW-0067">ATP-binding</keyword>
<evidence type="ECO:0000256" key="5">
    <source>
        <dbReference type="ARBA" id="ARBA00022840"/>
    </source>
</evidence>
<dbReference type="InterPro" id="IPR010737">
    <property type="entry name" value="4-carb_acid_sugar_kinase_N"/>
</dbReference>
<evidence type="ECO:0000313" key="9">
    <source>
        <dbReference type="EMBL" id="KHD85287.1"/>
    </source>
</evidence>
<dbReference type="Pfam" id="PF07005">
    <property type="entry name" value="SBD_N"/>
    <property type="match status" value="1"/>
</dbReference>
<dbReference type="InterPro" id="IPR042213">
    <property type="entry name" value="NBD_C_sf"/>
</dbReference>
<organism evidence="9 10">
    <name type="scientific">Heyndrickxia ginsengihumi</name>
    <dbReference type="NCBI Taxonomy" id="363870"/>
    <lineage>
        <taxon>Bacteria</taxon>
        <taxon>Bacillati</taxon>
        <taxon>Bacillota</taxon>
        <taxon>Bacilli</taxon>
        <taxon>Bacillales</taxon>
        <taxon>Bacillaceae</taxon>
        <taxon>Heyndrickxia</taxon>
    </lineage>
</organism>
<keyword evidence="4" id="KW-0418">Kinase</keyword>
<dbReference type="Gene3D" id="3.40.50.10840">
    <property type="entry name" value="Putative sugar-binding, N-terminal domain"/>
    <property type="match status" value="1"/>
</dbReference>
<dbReference type="InterPro" id="IPR037051">
    <property type="entry name" value="4-carb_acid_sugar_kinase_N_sf"/>
</dbReference>
<name>A0A0A6XYW5_9BACI</name>
<feature type="domain" description="Four-carbon acid sugar kinase N-terminal" evidence="7">
    <location>
        <begin position="6"/>
        <end position="230"/>
    </location>
</feature>
<dbReference type="Gene3D" id="3.40.980.20">
    <property type="entry name" value="Four-carbon acid sugar kinase, nucleotide binding domain"/>
    <property type="match status" value="1"/>
</dbReference>
<feature type="domain" description="Four-carbon acid sugar kinase nucleotide binding" evidence="8">
    <location>
        <begin position="253"/>
        <end position="416"/>
    </location>
</feature>
<evidence type="ECO:0008006" key="11">
    <source>
        <dbReference type="Google" id="ProtNLM"/>
    </source>
</evidence>
<evidence type="ECO:0000259" key="8">
    <source>
        <dbReference type="Pfam" id="PF17042"/>
    </source>
</evidence>
<keyword evidence="6" id="KW-0119">Carbohydrate metabolism</keyword>
<evidence type="ECO:0000256" key="6">
    <source>
        <dbReference type="ARBA" id="ARBA00023277"/>
    </source>
</evidence>
<comment type="caution">
    <text evidence="9">The sequence shown here is derived from an EMBL/GenBank/DDBJ whole genome shotgun (WGS) entry which is preliminary data.</text>
</comment>
<dbReference type="InterPro" id="IPR031475">
    <property type="entry name" value="NBD_C"/>
</dbReference>
<dbReference type="AlphaFoldDB" id="A0A0A6XYW5"/>
<gene>
    <name evidence="9" type="ORF">NG54_10160</name>
</gene>
<evidence type="ECO:0000313" key="10">
    <source>
        <dbReference type="Proteomes" id="UP000030588"/>
    </source>
</evidence>
<keyword evidence="2" id="KW-0808">Transferase</keyword>
<dbReference type="EMBL" id="JRUN01000027">
    <property type="protein sequence ID" value="KHD85287.1"/>
    <property type="molecule type" value="Genomic_DNA"/>
</dbReference>
<comment type="similarity">
    <text evidence="1">Belongs to the four-carbon acid sugar kinase family.</text>
</comment>
<keyword evidence="3" id="KW-0547">Nucleotide-binding</keyword>
<evidence type="ECO:0000256" key="4">
    <source>
        <dbReference type="ARBA" id="ARBA00022777"/>
    </source>
</evidence>
<sequence length="435" mass="48209">MMQRFYIIADDLTGANDSGVQLSKMGIASTVLLDCNDDRTLQSIQDVAIIDTDSRALSEEYAFKNVYLSSFKCYEQGFTQVYKKIDSTLRGNIAAELSAIALVHKPEIVVVAPAYPKMDRLTINGHQYVHGHLVSESEFGKDPKTPVTNSYIPAILGKLVKDPIILLNHDLLQGSTEEIKNFISTQSQQGSTWFVCDAKTDADLKKIATAFGKVNKKTIWAGSAGLIEYLPDVLDLEKKATNQEKDILVNKTLTVSGSMSSTTKQQIEYIKHLADSYLIELDPVDLIDRTYCIKEIVNEIKRMQFKKHFVLFVDPSAKNRKATKEIGFRRSLNKKEIGAIISTELGKIAKEIVSAFHDINGLILTGGDTAKAVCNQLNMFQIALYSEIEPGLPLGKLSNAVQNVWAITKAGGFGNKYSLVNALKYMVGDVKEYGY</sequence>
<dbReference type="Proteomes" id="UP000030588">
    <property type="component" value="Unassembled WGS sequence"/>
</dbReference>
<reference evidence="9 10" key="1">
    <citation type="submission" date="2014-10" db="EMBL/GenBank/DDBJ databases">
        <title>Draft genome of phytase producing Bacillus ginsengihumi strain M2.11.</title>
        <authorList>
            <person name="Toymentseva A."/>
            <person name="Boulygina E.A."/>
            <person name="Kazakov S.V."/>
            <person name="Kayumov I."/>
            <person name="Suleimanova A.D."/>
            <person name="Mardanova A.M."/>
            <person name="Maria S.N."/>
            <person name="Sergey M.Y."/>
            <person name="Sharipova M.R."/>
        </authorList>
    </citation>
    <scope>NUCLEOTIDE SEQUENCE [LARGE SCALE GENOMIC DNA]</scope>
    <source>
        <strain evidence="9 10">M2.11</strain>
    </source>
</reference>
<evidence type="ECO:0000256" key="2">
    <source>
        <dbReference type="ARBA" id="ARBA00022679"/>
    </source>
</evidence>
<dbReference type="GO" id="GO:0005524">
    <property type="term" value="F:ATP binding"/>
    <property type="evidence" value="ECO:0007669"/>
    <property type="project" value="UniProtKB-KW"/>
</dbReference>
<accession>A0A0A6XYW5</accession>
<evidence type="ECO:0000256" key="1">
    <source>
        <dbReference type="ARBA" id="ARBA00005715"/>
    </source>
</evidence>
<dbReference type="Pfam" id="PF17042">
    <property type="entry name" value="NBD_C"/>
    <property type="match status" value="1"/>
</dbReference>
<dbReference type="SUPFAM" id="SSF142764">
    <property type="entry name" value="YgbK-like"/>
    <property type="match status" value="1"/>
</dbReference>
<proteinExistence type="inferred from homology"/>